<keyword evidence="3" id="KW-1185">Reference proteome</keyword>
<sequence>MSLNIDWVDVIKKEARGLNDADFGEVQEVSNGLVLTQRGIVNKELFSFPQSAVDSYDGMVLKFNISEIEAIEKYKKLFEPRPVEVGTGSDTKLDIVTTTADSTKIEGIIDEAVDDTLRDELIQPTTEEADLEIEKKVVKEAAVLNKETDVENKIIDSTISEEQIPLENTLKSTMNKNEKSSKLLTEENEEETPLKKEEAGIA</sequence>
<name>A0A654LY05_9ARCH</name>
<dbReference type="RefSeq" id="WP_196817786.1">
    <property type="nucleotide sequence ID" value="NZ_CP012850.1"/>
</dbReference>
<evidence type="ECO:0000313" key="3">
    <source>
        <dbReference type="Proteomes" id="UP000058925"/>
    </source>
</evidence>
<protein>
    <recommendedName>
        <fullName evidence="4">Stress response protein YsnF</fullName>
    </recommendedName>
</protein>
<proteinExistence type="predicted"/>
<feature type="compositionally biased region" description="Basic and acidic residues" evidence="1">
    <location>
        <begin position="176"/>
        <end position="185"/>
    </location>
</feature>
<dbReference type="Proteomes" id="UP000058925">
    <property type="component" value="Chromosome"/>
</dbReference>
<accession>A0A654LY05</accession>
<dbReference type="EMBL" id="CP012850">
    <property type="protein sequence ID" value="ALI35286.1"/>
    <property type="molecule type" value="Genomic_DNA"/>
</dbReference>
<reference evidence="3" key="1">
    <citation type="submission" date="2015-10" db="EMBL/GenBank/DDBJ databases">
        <title>Niche specialization of a soil ammonia-oxidizing archaeon, Candidatus Nitrosocosmicus oleophilus.</title>
        <authorList>
            <person name="Jung M.-Y."/>
            <person name="Rhee S.-K."/>
        </authorList>
    </citation>
    <scope>NUCLEOTIDE SEQUENCE [LARGE SCALE GENOMIC DNA]</scope>
    <source>
        <strain evidence="3">MY3</strain>
    </source>
</reference>
<evidence type="ECO:0000313" key="2">
    <source>
        <dbReference type="EMBL" id="ALI35286.1"/>
    </source>
</evidence>
<dbReference type="KEGG" id="taa:NMY3_01081"/>
<dbReference type="GeneID" id="60421187"/>
<dbReference type="AlphaFoldDB" id="A0A654LY05"/>
<feature type="compositionally biased region" description="Basic and acidic residues" evidence="1">
    <location>
        <begin position="192"/>
        <end position="202"/>
    </location>
</feature>
<evidence type="ECO:0008006" key="4">
    <source>
        <dbReference type="Google" id="ProtNLM"/>
    </source>
</evidence>
<feature type="region of interest" description="Disordered" evidence="1">
    <location>
        <begin position="169"/>
        <end position="202"/>
    </location>
</feature>
<evidence type="ECO:0000256" key="1">
    <source>
        <dbReference type="SAM" id="MobiDB-lite"/>
    </source>
</evidence>
<dbReference type="OrthoDB" id="8243at2157"/>
<gene>
    <name evidence="2" type="ORF">NMY3_01081</name>
</gene>
<organism evidence="2 3">
    <name type="scientific">Candidatus Nitrosocosmicus oleophilus</name>
    <dbReference type="NCBI Taxonomy" id="1353260"/>
    <lineage>
        <taxon>Archaea</taxon>
        <taxon>Nitrososphaerota</taxon>
        <taxon>Nitrososphaeria</taxon>
        <taxon>Nitrososphaerales</taxon>
        <taxon>Nitrososphaeraceae</taxon>
        <taxon>Candidatus Nitrosocosmicus</taxon>
    </lineage>
</organism>